<keyword evidence="3" id="KW-1185">Reference proteome</keyword>
<dbReference type="EMBL" id="OBEL01000011">
    <property type="protein sequence ID" value="SNZ21679.1"/>
    <property type="molecule type" value="Genomic_DNA"/>
</dbReference>
<dbReference type="Proteomes" id="UP000219439">
    <property type="component" value="Unassembled WGS sequence"/>
</dbReference>
<evidence type="ECO:0000256" key="1">
    <source>
        <dbReference type="SAM" id="Coils"/>
    </source>
</evidence>
<sequence length="141" mass="15612">MSEIEIKACPFCGGKGHISRDHCPDDTGIFYSIKCGSCGAKSGEKYASHGNDCGLLFQEVRDLWNNRPLENNKDTRIANLEAENKRLREVLEKNSAALNLLATDYDKEHKIKFSDDWAEYGTLSISQILDEADGALSKGGQ</sequence>
<organism evidence="2 3">
    <name type="scientific">Cohaesibacter gelatinilyticus</name>
    <dbReference type="NCBI Taxonomy" id="372072"/>
    <lineage>
        <taxon>Bacteria</taxon>
        <taxon>Pseudomonadati</taxon>
        <taxon>Pseudomonadota</taxon>
        <taxon>Alphaproteobacteria</taxon>
        <taxon>Hyphomicrobiales</taxon>
        <taxon>Cohaesibacteraceae</taxon>
    </lineage>
</organism>
<protein>
    <submittedName>
        <fullName evidence="2">Restriction alleviation protein Lar</fullName>
    </submittedName>
</protein>
<evidence type="ECO:0000313" key="2">
    <source>
        <dbReference type="EMBL" id="SNZ21679.1"/>
    </source>
</evidence>
<dbReference type="OrthoDB" id="7219996at2"/>
<reference evidence="2 3" key="1">
    <citation type="submission" date="2017-09" db="EMBL/GenBank/DDBJ databases">
        <authorList>
            <person name="Ehlers B."/>
            <person name="Leendertz F.H."/>
        </authorList>
    </citation>
    <scope>NUCLEOTIDE SEQUENCE [LARGE SCALE GENOMIC DNA]</scope>
    <source>
        <strain evidence="2 3">DSM 18289</strain>
    </source>
</reference>
<dbReference type="RefSeq" id="WP_097156062.1">
    <property type="nucleotide sequence ID" value="NZ_OBEL01000011.1"/>
</dbReference>
<accession>A0A285PIX9</accession>
<feature type="coiled-coil region" evidence="1">
    <location>
        <begin position="70"/>
        <end position="97"/>
    </location>
</feature>
<dbReference type="AlphaFoldDB" id="A0A285PIX9"/>
<proteinExistence type="predicted"/>
<evidence type="ECO:0000313" key="3">
    <source>
        <dbReference type="Proteomes" id="UP000219439"/>
    </source>
</evidence>
<name>A0A285PIX9_9HYPH</name>
<gene>
    <name evidence="2" type="ORF">SAMN06265368_4804</name>
</gene>
<keyword evidence="1" id="KW-0175">Coiled coil</keyword>